<dbReference type="AlphaFoldDB" id="A0A1H0XI62"/>
<reference evidence="2" key="1">
    <citation type="submission" date="2016-10" db="EMBL/GenBank/DDBJ databases">
        <authorList>
            <person name="Varghese N."/>
            <person name="Submissions S."/>
        </authorList>
    </citation>
    <scope>NUCLEOTIDE SEQUENCE [LARGE SCALE GENOMIC DNA]</scope>
    <source>
        <strain evidence="2">MPL-11</strain>
    </source>
</reference>
<sequence>MTVLVWLSLKDIFLKRMKKLDKLKAICKKNKKYKILDVTSLDFKAYGNILEGYDLTEIKEYTEKNIAIPKEGNSYSPFNNVLDEFKIIKEIESDVYAGLPVQAGECVGNNASFSAYEYHQGSEVNIVLTDVLMVLGKREQVTDGIFNAQEDAKIFFVPAGTIIEMYSATLHYSPCIVDDTGFKVIVILIKGSNEPLEDNFESKNKAIVKKNKFQFVHETRTDKIADGIKVGLIGELIVLNPI</sequence>
<evidence type="ECO:0000313" key="2">
    <source>
        <dbReference type="Proteomes" id="UP000199481"/>
    </source>
</evidence>
<evidence type="ECO:0000313" key="1">
    <source>
        <dbReference type="EMBL" id="SDQ02630.1"/>
    </source>
</evidence>
<keyword evidence="2" id="KW-1185">Reference proteome</keyword>
<gene>
    <name evidence="1" type="ORF">SAMN04487752_0146</name>
</gene>
<dbReference type="Proteomes" id="UP000199481">
    <property type="component" value="Unassembled WGS sequence"/>
</dbReference>
<evidence type="ECO:0008006" key="3">
    <source>
        <dbReference type="Google" id="ProtNLM"/>
    </source>
</evidence>
<dbReference type="Pfam" id="PF16161">
    <property type="entry name" value="DUF4867"/>
    <property type="match status" value="1"/>
</dbReference>
<dbReference type="EMBL" id="FNJW01000003">
    <property type="protein sequence ID" value="SDQ02630.1"/>
    <property type="molecule type" value="Genomic_DNA"/>
</dbReference>
<proteinExistence type="predicted"/>
<organism evidence="1 2">
    <name type="scientific">Carnobacterium viridans</name>
    <dbReference type="NCBI Taxonomy" id="174587"/>
    <lineage>
        <taxon>Bacteria</taxon>
        <taxon>Bacillati</taxon>
        <taxon>Bacillota</taxon>
        <taxon>Bacilli</taxon>
        <taxon>Lactobacillales</taxon>
        <taxon>Carnobacteriaceae</taxon>
        <taxon>Carnobacterium</taxon>
    </lineage>
</organism>
<accession>A0A1H0XI62</accession>
<dbReference type="InterPro" id="IPR032358">
    <property type="entry name" value="DUF4867"/>
</dbReference>
<name>A0A1H0XI62_9LACT</name>
<protein>
    <recommendedName>
        <fullName evidence="3">DUF4867 domain-containing protein</fullName>
    </recommendedName>
</protein>